<dbReference type="InterPro" id="IPR043519">
    <property type="entry name" value="NT_sf"/>
</dbReference>
<accession>A0ABW6EG13</accession>
<reference evidence="3 4" key="1">
    <citation type="submission" date="2024-09" db="EMBL/GenBank/DDBJ databases">
        <title>The Natural Products Discovery Center: Release of the First 8490 Sequenced Strains for Exploring Actinobacteria Biosynthetic Diversity.</title>
        <authorList>
            <person name="Kalkreuter E."/>
            <person name="Kautsar S.A."/>
            <person name="Yang D."/>
            <person name="Bader C.D."/>
            <person name="Teijaro C.N."/>
            <person name="Fluegel L."/>
            <person name="Davis C.M."/>
            <person name="Simpson J.R."/>
            <person name="Lauterbach L."/>
            <person name="Steele A.D."/>
            <person name="Gui C."/>
            <person name="Meng S."/>
            <person name="Li G."/>
            <person name="Viehrig K."/>
            <person name="Ye F."/>
            <person name="Su P."/>
            <person name="Kiefer A.F."/>
            <person name="Nichols A."/>
            <person name="Cepeda A.J."/>
            <person name="Yan W."/>
            <person name="Fan B."/>
            <person name="Jiang Y."/>
            <person name="Adhikari A."/>
            <person name="Zheng C.-J."/>
            <person name="Schuster L."/>
            <person name="Cowan T.M."/>
            <person name="Smanski M.J."/>
            <person name="Chevrette M.G."/>
            <person name="De Carvalho L.P.S."/>
            <person name="Shen B."/>
        </authorList>
    </citation>
    <scope>NUCLEOTIDE SEQUENCE [LARGE SCALE GENOMIC DNA]</scope>
    <source>
        <strain evidence="3 4">NPDC058546</strain>
    </source>
</reference>
<evidence type="ECO:0000259" key="2">
    <source>
        <dbReference type="SMART" id="SM00954"/>
    </source>
</evidence>
<protein>
    <submittedName>
        <fullName evidence="3">GTP pyrophosphokinase family protein</fullName>
    </submittedName>
</protein>
<dbReference type="PANTHER" id="PTHR41773:SF1">
    <property type="entry name" value="RELA_SPOT DOMAIN-CONTAINING PROTEIN"/>
    <property type="match status" value="1"/>
</dbReference>
<dbReference type="RefSeq" id="WP_382824316.1">
    <property type="nucleotide sequence ID" value="NZ_JBHXLY010000003.1"/>
</dbReference>
<comment type="caution">
    <text evidence="3">The sequence shown here is derived from an EMBL/GenBank/DDBJ whole genome shotgun (WGS) entry which is preliminary data.</text>
</comment>
<name>A0ABW6EG13_9ACTN</name>
<evidence type="ECO:0000313" key="3">
    <source>
        <dbReference type="EMBL" id="MFD4212931.1"/>
    </source>
</evidence>
<dbReference type="EMBL" id="JBHXOF010000003">
    <property type="protein sequence ID" value="MFD4212931.1"/>
    <property type="molecule type" value="Genomic_DNA"/>
</dbReference>
<organism evidence="3 4">
    <name type="scientific">Streptomyces sindenensis</name>
    <dbReference type="NCBI Taxonomy" id="67363"/>
    <lineage>
        <taxon>Bacteria</taxon>
        <taxon>Bacillati</taxon>
        <taxon>Actinomycetota</taxon>
        <taxon>Actinomycetes</taxon>
        <taxon>Kitasatosporales</taxon>
        <taxon>Streptomycetaceae</taxon>
        <taxon>Streptomyces</taxon>
    </lineage>
</organism>
<dbReference type="InterPro" id="IPR007685">
    <property type="entry name" value="RelA_SpoT"/>
</dbReference>
<dbReference type="Gene3D" id="1.10.287.860">
    <property type="entry name" value="Nucleotidyltransferase"/>
    <property type="match status" value="1"/>
</dbReference>
<feature type="domain" description="RelA/SpoT" evidence="2">
    <location>
        <begin position="70"/>
        <end position="203"/>
    </location>
</feature>
<dbReference type="CDD" id="cd05399">
    <property type="entry name" value="NT_Rel-Spo_like"/>
    <property type="match status" value="1"/>
</dbReference>
<gene>
    <name evidence="3" type="ORF">ACFWSS_08480</name>
</gene>
<feature type="region of interest" description="Disordered" evidence="1">
    <location>
        <begin position="1"/>
        <end position="22"/>
    </location>
</feature>
<feature type="compositionally biased region" description="Acidic residues" evidence="1">
    <location>
        <begin position="13"/>
        <end position="22"/>
    </location>
</feature>
<dbReference type="Pfam" id="PF04607">
    <property type="entry name" value="RelA_SpoT"/>
    <property type="match status" value="1"/>
</dbReference>
<dbReference type="SMART" id="SM00954">
    <property type="entry name" value="RelA_SpoT"/>
    <property type="match status" value="1"/>
</dbReference>
<dbReference type="Proteomes" id="UP001598251">
    <property type="component" value="Unassembled WGS sequence"/>
</dbReference>
<evidence type="ECO:0000313" key="4">
    <source>
        <dbReference type="Proteomes" id="UP001598251"/>
    </source>
</evidence>
<sequence>MSDTVSLEAVPSPEEDEPDSDEFDFNRHAALAKSEYEQLYPLYDEFSSVVESIIDTCLSNSKISTHSITSRPKSIDGLYRKAKKASSDNPNSPRYGNPLREITDLAGVRVITYFLSVVQDVEKVIQDQFEVIERIDKSETFEKDRRLGYQSLHFLVRLKPNRCALPEYAKFSGLTAEVQVRTILQHAWAEIEHDIQYKAVYALPSQIRRRFMALAGALEIADREFQAIAKQDRKLREAALKSVADDKLTGVEITPDALKAYLDKEFGPDGRMSDFSYSWMVGVLKSMGFAYLDELDEFISGYDDVEVSRALHGSRQGQLTRLEDVLMVAAGQDYKLRHPWNRQGNDWFRDLIDHRLEKAKEKGYELGARKLPNLEHNASDGA</sequence>
<evidence type="ECO:0000256" key="1">
    <source>
        <dbReference type="SAM" id="MobiDB-lite"/>
    </source>
</evidence>
<dbReference type="SUPFAM" id="SSF81301">
    <property type="entry name" value="Nucleotidyltransferase"/>
    <property type="match status" value="1"/>
</dbReference>
<dbReference type="Gene3D" id="3.30.460.10">
    <property type="entry name" value="Beta Polymerase, domain 2"/>
    <property type="match status" value="1"/>
</dbReference>
<proteinExistence type="predicted"/>
<keyword evidence="4" id="KW-1185">Reference proteome</keyword>
<dbReference type="PANTHER" id="PTHR41773">
    <property type="entry name" value="GTP PYROPHOSPHATASE-RELATED"/>
    <property type="match status" value="1"/>
</dbReference>